<dbReference type="PANTHER" id="PTHR44196:SF1">
    <property type="entry name" value="DEHYDROGENASE_REDUCTASE SDR FAMILY MEMBER 7B"/>
    <property type="match status" value="1"/>
</dbReference>
<keyword evidence="2" id="KW-0560">Oxidoreductase</keyword>
<protein>
    <submittedName>
        <fullName evidence="3">NAD(P)-binding protein</fullName>
    </submittedName>
</protein>
<dbReference type="EMBL" id="ML996231">
    <property type="protein sequence ID" value="KAF2729926.1"/>
    <property type="molecule type" value="Genomic_DNA"/>
</dbReference>
<dbReference type="PRINTS" id="PR00081">
    <property type="entry name" value="GDHRDH"/>
</dbReference>
<dbReference type="GO" id="GO:0016491">
    <property type="term" value="F:oxidoreductase activity"/>
    <property type="evidence" value="ECO:0007669"/>
    <property type="project" value="UniProtKB-KW"/>
</dbReference>
<proteinExistence type="inferred from homology"/>
<evidence type="ECO:0000313" key="3">
    <source>
        <dbReference type="EMBL" id="KAF2729926.1"/>
    </source>
</evidence>
<comment type="caution">
    <text evidence="3">The sequence shown here is derived from an EMBL/GenBank/DDBJ whole genome shotgun (WGS) entry which is preliminary data.</text>
</comment>
<sequence>MLDTINTVLIVGGTSGIGEGFARRLHDLGKKVIITGRRQDRLNALATELPSLETVQWDISDLTNLIPTSTALLQKFPAIDTIILTAGIQHFFSFFDNTAGKESIITNEITTNLTAPLLLCTTLLPHLSSLAQHKPTHLIFVGSGLGFVPLGLFPAYCPAKAGIHSLAVLVRQQVARQGEVVRGNLGVVELVPPYVDTGLDGAFREEVHREFGGHVPEMVGVGEYVEEVLGGLEREGEKEVAGKGFAETAVGKWREAFGGVFEGLGMDC</sequence>
<dbReference type="SUPFAM" id="SSF51735">
    <property type="entry name" value="NAD(P)-binding Rossmann-fold domains"/>
    <property type="match status" value="1"/>
</dbReference>
<dbReference type="InterPro" id="IPR036291">
    <property type="entry name" value="NAD(P)-bd_dom_sf"/>
</dbReference>
<dbReference type="PANTHER" id="PTHR44196">
    <property type="entry name" value="DEHYDROGENASE/REDUCTASE SDR FAMILY MEMBER 7B"/>
    <property type="match status" value="1"/>
</dbReference>
<dbReference type="InterPro" id="IPR002347">
    <property type="entry name" value="SDR_fam"/>
</dbReference>
<reference evidence="3" key="1">
    <citation type="journal article" date="2020" name="Stud. Mycol.">
        <title>101 Dothideomycetes genomes: a test case for predicting lifestyles and emergence of pathogens.</title>
        <authorList>
            <person name="Haridas S."/>
            <person name="Albert R."/>
            <person name="Binder M."/>
            <person name="Bloem J."/>
            <person name="Labutti K."/>
            <person name="Salamov A."/>
            <person name="Andreopoulos B."/>
            <person name="Baker S."/>
            <person name="Barry K."/>
            <person name="Bills G."/>
            <person name="Bluhm B."/>
            <person name="Cannon C."/>
            <person name="Castanera R."/>
            <person name="Culley D."/>
            <person name="Daum C."/>
            <person name="Ezra D."/>
            <person name="Gonzalez J."/>
            <person name="Henrissat B."/>
            <person name="Kuo A."/>
            <person name="Liang C."/>
            <person name="Lipzen A."/>
            <person name="Lutzoni F."/>
            <person name="Magnuson J."/>
            <person name="Mondo S."/>
            <person name="Nolan M."/>
            <person name="Ohm R."/>
            <person name="Pangilinan J."/>
            <person name="Park H.-J."/>
            <person name="Ramirez L."/>
            <person name="Alfaro M."/>
            <person name="Sun H."/>
            <person name="Tritt A."/>
            <person name="Yoshinaga Y."/>
            <person name="Zwiers L.-H."/>
            <person name="Turgeon B."/>
            <person name="Goodwin S."/>
            <person name="Spatafora J."/>
            <person name="Crous P."/>
            <person name="Grigoriev I."/>
        </authorList>
    </citation>
    <scope>NUCLEOTIDE SEQUENCE</scope>
    <source>
        <strain evidence="3">CBS 125425</strain>
    </source>
</reference>
<dbReference type="AlphaFoldDB" id="A0A9P4QS63"/>
<comment type="similarity">
    <text evidence="1">Belongs to the short-chain dehydrogenases/reductases (SDR) family.</text>
</comment>
<gene>
    <name evidence="3" type="ORF">EJ04DRAFT_587539</name>
</gene>
<dbReference type="OrthoDB" id="37659at2759"/>
<keyword evidence="4" id="KW-1185">Reference proteome</keyword>
<dbReference type="GO" id="GO:0016020">
    <property type="term" value="C:membrane"/>
    <property type="evidence" value="ECO:0007669"/>
    <property type="project" value="TreeGrafter"/>
</dbReference>
<dbReference type="Proteomes" id="UP000799444">
    <property type="component" value="Unassembled WGS sequence"/>
</dbReference>
<evidence type="ECO:0000256" key="1">
    <source>
        <dbReference type="ARBA" id="ARBA00006484"/>
    </source>
</evidence>
<name>A0A9P4QS63_9PLEO</name>
<dbReference type="Gene3D" id="3.40.50.720">
    <property type="entry name" value="NAD(P)-binding Rossmann-like Domain"/>
    <property type="match status" value="1"/>
</dbReference>
<evidence type="ECO:0000256" key="2">
    <source>
        <dbReference type="ARBA" id="ARBA00023002"/>
    </source>
</evidence>
<organism evidence="3 4">
    <name type="scientific">Polyplosphaeria fusca</name>
    <dbReference type="NCBI Taxonomy" id="682080"/>
    <lineage>
        <taxon>Eukaryota</taxon>
        <taxon>Fungi</taxon>
        <taxon>Dikarya</taxon>
        <taxon>Ascomycota</taxon>
        <taxon>Pezizomycotina</taxon>
        <taxon>Dothideomycetes</taxon>
        <taxon>Pleosporomycetidae</taxon>
        <taxon>Pleosporales</taxon>
        <taxon>Tetraplosphaeriaceae</taxon>
        <taxon>Polyplosphaeria</taxon>
    </lineage>
</organism>
<evidence type="ECO:0000313" key="4">
    <source>
        <dbReference type="Proteomes" id="UP000799444"/>
    </source>
</evidence>
<dbReference type="Pfam" id="PF00106">
    <property type="entry name" value="adh_short"/>
    <property type="match status" value="1"/>
</dbReference>
<accession>A0A9P4QS63</accession>